<comment type="caution">
    <text evidence="2">The sequence shown here is derived from an EMBL/GenBank/DDBJ whole genome shotgun (WGS) entry which is preliminary data.</text>
</comment>
<evidence type="ECO:0000313" key="2">
    <source>
        <dbReference type="EMBL" id="MED6114961.1"/>
    </source>
</evidence>
<dbReference type="EMBL" id="JASCZI010001430">
    <property type="protein sequence ID" value="MED6114961.1"/>
    <property type="molecule type" value="Genomic_DNA"/>
</dbReference>
<reference evidence="2 3" key="1">
    <citation type="journal article" date="2023" name="Plants (Basel)">
        <title>Bridging the Gap: Combining Genomics and Transcriptomics Approaches to Understand Stylosanthes scabra, an Orphan Legume from the Brazilian Caatinga.</title>
        <authorList>
            <person name="Ferreira-Neto J.R.C."/>
            <person name="da Silva M.D."/>
            <person name="Binneck E."/>
            <person name="de Melo N.F."/>
            <person name="da Silva R.H."/>
            <person name="de Melo A.L.T.M."/>
            <person name="Pandolfi V."/>
            <person name="Bustamante F.O."/>
            <person name="Brasileiro-Vidal A.C."/>
            <person name="Benko-Iseppon A.M."/>
        </authorList>
    </citation>
    <scope>NUCLEOTIDE SEQUENCE [LARGE SCALE GENOMIC DNA]</scope>
    <source>
        <tissue evidence="2">Leaves</tissue>
    </source>
</reference>
<accession>A0ABU6QSG2</accession>
<keyword evidence="3" id="KW-1185">Reference proteome</keyword>
<feature type="region of interest" description="Disordered" evidence="1">
    <location>
        <begin position="131"/>
        <end position="154"/>
    </location>
</feature>
<proteinExistence type="predicted"/>
<gene>
    <name evidence="2" type="ORF">PIB30_085525</name>
</gene>
<protein>
    <submittedName>
        <fullName evidence="2">Uncharacterized protein</fullName>
    </submittedName>
</protein>
<organism evidence="2 3">
    <name type="scientific">Stylosanthes scabra</name>
    <dbReference type="NCBI Taxonomy" id="79078"/>
    <lineage>
        <taxon>Eukaryota</taxon>
        <taxon>Viridiplantae</taxon>
        <taxon>Streptophyta</taxon>
        <taxon>Embryophyta</taxon>
        <taxon>Tracheophyta</taxon>
        <taxon>Spermatophyta</taxon>
        <taxon>Magnoliopsida</taxon>
        <taxon>eudicotyledons</taxon>
        <taxon>Gunneridae</taxon>
        <taxon>Pentapetalae</taxon>
        <taxon>rosids</taxon>
        <taxon>fabids</taxon>
        <taxon>Fabales</taxon>
        <taxon>Fabaceae</taxon>
        <taxon>Papilionoideae</taxon>
        <taxon>50 kb inversion clade</taxon>
        <taxon>dalbergioids sensu lato</taxon>
        <taxon>Dalbergieae</taxon>
        <taxon>Pterocarpus clade</taxon>
        <taxon>Stylosanthes</taxon>
    </lineage>
</organism>
<dbReference type="Proteomes" id="UP001341840">
    <property type="component" value="Unassembled WGS sequence"/>
</dbReference>
<name>A0ABU6QSG2_9FABA</name>
<evidence type="ECO:0000256" key="1">
    <source>
        <dbReference type="SAM" id="MobiDB-lite"/>
    </source>
</evidence>
<evidence type="ECO:0000313" key="3">
    <source>
        <dbReference type="Proteomes" id="UP001341840"/>
    </source>
</evidence>
<sequence length="194" mass="22048">MEEIPEVQVEVPTEKSEVVVEIKNQEAIHHPRQSPKKHTKPFSKFLEVFACLKGNIPLLKQLKATSRVLIDMESGELMLRVHDECLILNIYKYMHPFSDIKNCIKFGTSKLSKQKPPDKLLQYPSLCEEPKPITEGTTTKLSKGPTKKHKGGQVKRISETFSQNSLVLHPFVSVSPSYKTYIMADACKKNFDPP</sequence>